<dbReference type="Gene3D" id="3.30.565.10">
    <property type="entry name" value="Histidine kinase-like ATPase, C-terminal domain"/>
    <property type="match status" value="1"/>
</dbReference>
<gene>
    <name evidence="10" type="ORF">SAMN05660293_03337</name>
</gene>
<dbReference type="PANTHER" id="PTHR45436:SF5">
    <property type="entry name" value="SENSOR HISTIDINE KINASE TRCS"/>
    <property type="match status" value="1"/>
</dbReference>
<dbReference type="InterPro" id="IPR003594">
    <property type="entry name" value="HATPase_dom"/>
</dbReference>
<dbReference type="SUPFAM" id="SSF47384">
    <property type="entry name" value="Homodimeric domain of signal transducing histidine kinase"/>
    <property type="match status" value="1"/>
</dbReference>
<dbReference type="STRING" id="651661.SAMN05660293_03337"/>
<dbReference type="InterPro" id="IPR036890">
    <property type="entry name" value="HATPase_C_sf"/>
</dbReference>
<dbReference type="InterPro" id="IPR036097">
    <property type="entry name" value="HisK_dim/P_sf"/>
</dbReference>
<dbReference type="PROSITE" id="PS50109">
    <property type="entry name" value="HIS_KIN"/>
    <property type="match status" value="1"/>
</dbReference>
<evidence type="ECO:0000256" key="7">
    <source>
        <dbReference type="ARBA" id="ARBA00022989"/>
    </source>
</evidence>
<evidence type="ECO:0000256" key="3">
    <source>
        <dbReference type="ARBA" id="ARBA00022553"/>
    </source>
</evidence>
<dbReference type="EC" id="2.7.13.3" evidence="2"/>
<proteinExistence type="predicted"/>
<evidence type="ECO:0000256" key="1">
    <source>
        <dbReference type="ARBA" id="ARBA00000085"/>
    </source>
</evidence>
<keyword evidence="5 8" id="KW-0812">Transmembrane</keyword>
<dbReference type="Gene3D" id="1.10.287.130">
    <property type="match status" value="1"/>
</dbReference>
<dbReference type="AlphaFoldDB" id="A0A1T5FRH7"/>
<dbReference type="SUPFAM" id="SSF55874">
    <property type="entry name" value="ATPase domain of HSP90 chaperone/DNA topoisomerase II/histidine kinase"/>
    <property type="match status" value="1"/>
</dbReference>
<reference evidence="11" key="1">
    <citation type="submission" date="2017-02" db="EMBL/GenBank/DDBJ databases">
        <authorList>
            <person name="Varghese N."/>
            <person name="Submissions S."/>
        </authorList>
    </citation>
    <scope>NUCLEOTIDE SEQUENCE [LARGE SCALE GENOMIC DNA]</scope>
    <source>
        <strain evidence="11">DSM 22270</strain>
    </source>
</reference>
<feature type="transmembrane region" description="Helical" evidence="8">
    <location>
        <begin position="132"/>
        <end position="152"/>
    </location>
</feature>
<dbReference type="SMART" id="SM00388">
    <property type="entry name" value="HisKA"/>
    <property type="match status" value="1"/>
</dbReference>
<dbReference type="Proteomes" id="UP000190897">
    <property type="component" value="Unassembled WGS sequence"/>
</dbReference>
<dbReference type="SMART" id="SM00387">
    <property type="entry name" value="HATPase_c"/>
    <property type="match status" value="1"/>
</dbReference>
<name>A0A1T5FRH7_9BACT</name>
<dbReference type="PANTHER" id="PTHR45436">
    <property type="entry name" value="SENSOR HISTIDINE KINASE YKOH"/>
    <property type="match status" value="1"/>
</dbReference>
<evidence type="ECO:0000313" key="11">
    <source>
        <dbReference type="Proteomes" id="UP000190897"/>
    </source>
</evidence>
<dbReference type="GO" id="GO:0000155">
    <property type="term" value="F:phosphorelay sensor kinase activity"/>
    <property type="evidence" value="ECO:0007669"/>
    <property type="project" value="InterPro"/>
</dbReference>
<evidence type="ECO:0000256" key="2">
    <source>
        <dbReference type="ARBA" id="ARBA00012438"/>
    </source>
</evidence>
<dbReference type="EMBL" id="FUZA01000004">
    <property type="protein sequence ID" value="SKB98759.1"/>
    <property type="molecule type" value="Genomic_DNA"/>
</dbReference>
<keyword evidence="4" id="KW-0808">Transferase</keyword>
<dbReference type="Pfam" id="PF02518">
    <property type="entry name" value="HATPase_c"/>
    <property type="match status" value="1"/>
</dbReference>
<dbReference type="Pfam" id="PF00512">
    <property type="entry name" value="HisKA"/>
    <property type="match status" value="1"/>
</dbReference>
<accession>A0A1T5FRH7</accession>
<evidence type="ECO:0000256" key="4">
    <source>
        <dbReference type="ARBA" id="ARBA00022679"/>
    </source>
</evidence>
<dbReference type="CDD" id="cd00082">
    <property type="entry name" value="HisKA"/>
    <property type="match status" value="1"/>
</dbReference>
<keyword evidence="8" id="KW-0472">Membrane</keyword>
<protein>
    <recommendedName>
        <fullName evidence="2">histidine kinase</fullName>
        <ecNumber evidence="2">2.7.13.3</ecNumber>
    </recommendedName>
</protein>
<sequence length="419" mass="48665">MKLLEKTSRIYLLASLVIYLAVGIAFYWIIKYMIYDEVESRLKVERRDFEAYVKTHDTWSDNSYFVENKIEVIPVSGRIRNEVIFKDTLILNRYEENLDPFRQLTFYTFIGGSPYRVAIRKSMIQSYKLIEAISATMITFLGLLMFGMFFFYRRLSGKLWQPFYDSLASIKDFDWTKSQKLEMAKSEITEFNELEDVMVKMASKMQHDYKSLKEFTENASHEMQTPLALINARVEQFIQMGDLGKEHTYWIEEIYHASRRISRLNQGLLLLAKIENQQFTEQENTNLAELIKAKLKDFEDIISHKQLSVSIDVAGDFIVLMSPALAEIMIVNLLNNAIRHNYVNGALEISCGEHYLQVSNTGNALKTDPESLFDRFKKESTGSESLGLGLAIVKQICDNYSLTIDYKNQELTHTICIRC</sequence>
<comment type="catalytic activity">
    <reaction evidence="1">
        <text>ATP + protein L-histidine = ADP + protein N-phospho-L-histidine.</text>
        <dbReference type="EC" id="2.7.13.3"/>
    </reaction>
</comment>
<keyword evidence="7 8" id="KW-1133">Transmembrane helix</keyword>
<evidence type="ECO:0000259" key="9">
    <source>
        <dbReference type="PROSITE" id="PS50109"/>
    </source>
</evidence>
<evidence type="ECO:0000256" key="6">
    <source>
        <dbReference type="ARBA" id="ARBA00022777"/>
    </source>
</evidence>
<keyword evidence="6 10" id="KW-0418">Kinase</keyword>
<keyword evidence="3" id="KW-0597">Phosphoprotein</keyword>
<evidence type="ECO:0000313" key="10">
    <source>
        <dbReference type="EMBL" id="SKB98759.1"/>
    </source>
</evidence>
<dbReference type="InterPro" id="IPR003661">
    <property type="entry name" value="HisK_dim/P_dom"/>
</dbReference>
<dbReference type="RefSeq" id="WP_170916667.1">
    <property type="nucleotide sequence ID" value="NZ_FUZA01000004.1"/>
</dbReference>
<dbReference type="InterPro" id="IPR050428">
    <property type="entry name" value="TCS_sensor_his_kinase"/>
</dbReference>
<dbReference type="GO" id="GO:0005886">
    <property type="term" value="C:plasma membrane"/>
    <property type="evidence" value="ECO:0007669"/>
    <property type="project" value="TreeGrafter"/>
</dbReference>
<organism evidence="10 11">
    <name type="scientific">Dyadobacter psychrophilus</name>
    <dbReference type="NCBI Taxonomy" id="651661"/>
    <lineage>
        <taxon>Bacteria</taxon>
        <taxon>Pseudomonadati</taxon>
        <taxon>Bacteroidota</taxon>
        <taxon>Cytophagia</taxon>
        <taxon>Cytophagales</taxon>
        <taxon>Spirosomataceae</taxon>
        <taxon>Dyadobacter</taxon>
    </lineage>
</organism>
<feature type="transmembrane region" description="Helical" evidence="8">
    <location>
        <begin position="12"/>
        <end position="30"/>
    </location>
</feature>
<evidence type="ECO:0000256" key="5">
    <source>
        <dbReference type="ARBA" id="ARBA00022692"/>
    </source>
</evidence>
<evidence type="ECO:0000256" key="8">
    <source>
        <dbReference type="SAM" id="Phobius"/>
    </source>
</evidence>
<dbReference type="InterPro" id="IPR005467">
    <property type="entry name" value="His_kinase_dom"/>
</dbReference>
<keyword evidence="11" id="KW-1185">Reference proteome</keyword>
<feature type="domain" description="Histidine kinase" evidence="9">
    <location>
        <begin position="218"/>
        <end position="410"/>
    </location>
</feature>